<evidence type="ECO:0000313" key="11">
    <source>
        <dbReference type="EMBL" id="KAK1378712.1"/>
    </source>
</evidence>
<name>A0AAD8I411_9APIA</name>
<dbReference type="Proteomes" id="UP001237642">
    <property type="component" value="Unassembled WGS sequence"/>
</dbReference>
<dbReference type="PANTHER" id="PTHR45624">
    <property type="entry name" value="MITOCHONDRIAL BASIC AMINO ACIDS TRANSPORTER-RELATED"/>
    <property type="match status" value="1"/>
</dbReference>
<dbReference type="InterPro" id="IPR023395">
    <property type="entry name" value="MCP_dom_sf"/>
</dbReference>
<organism evidence="11 12">
    <name type="scientific">Heracleum sosnowskyi</name>
    <dbReference type="NCBI Taxonomy" id="360622"/>
    <lineage>
        <taxon>Eukaryota</taxon>
        <taxon>Viridiplantae</taxon>
        <taxon>Streptophyta</taxon>
        <taxon>Embryophyta</taxon>
        <taxon>Tracheophyta</taxon>
        <taxon>Spermatophyta</taxon>
        <taxon>Magnoliopsida</taxon>
        <taxon>eudicotyledons</taxon>
        <taxon>Gunneridae</taxon>
        <taxon>Pentapetalae</taxon>
        <taxon>asterids</taxon>
        <taxon>campanulids</taxon>
        <taxon>Apiales</taxon>
        <taxon>Apiaceae</taxon>
        <taxon>Apioideae</taxon>
        <taxon>apioid superclade</taxon>
        <taxon>Tordylieae</taxon>
        <taxon>Tordyliinae</taxon>
        <taxon>Heracleum</taxon>
    </lineage>
</organism>
<keyword evidence="6" id="KW-1133">Transmembrane helix</keyword>
<dbReference type="Gene3D" id="1.50.40.10">
    <property type="entry name" value="Mitochondrial carrier domain"/>
    <property type="match status" value="1"/>
</dbReference>
<dbReference type="PANTHER" id="PTHR45624:SF15">
    <property type="entry name" value="MITOCHONDRIAL ARGININE TRANSPORTER BAC1"/>
    <property type="match status" value="1"/>
</dbReference>
<keyword evidence="4 9" id="KW-0812">Transmembrane</keyword>
<dbReference type="SUPFAM" id="SSF103506">
    <property type="entry name" value="Mitochondrial carrier"/>
    <property type="match status" value="1"/>
</dbReference>
<evidence type="ECO:0000256" key="4">
    <source>
        <dbReference type="ARBA" id="ARBA00022692"/>
    </source>
</evidence>
<evidence type="ECO:0008006" key="13">
    <source>
        <dbReference type="Google" id="ProtNLM"/>
    </source>
</evidence>
<evidence type="ECO:0000256" key="10">
    <source>
        <dbReference type="RuleBase" id="RU000488"/>
    </source>
</evidence>
<comment type="subcellular location">
    <subcellularLocation>
        <location evidence="1">Mitochondrion membrane</location>
        <topology evidence="1">Multi-pass membrane protein</topology>
    </subcellularLocation>
</comment>
<keyword evidence="5" id="KW-0677">Repeat</keyword>
<dbReference type="AlphaFoldDB" id="A0AAD8I411"/>
<evidence type="ECO:0000256" key="8">
    <source>
        <dbReference type="ARBA" id="ARBA00023136"/>
    </source>
</evidence>
<evidence type="ECO:0000256" key="2">
    <source>
        <dbReference type="ARBA" id="ARBA00006375"/>
    </source>
</evidence>
<feature type="repeat" description="Solcar" evidence="9">
    <location>
        <begin position="4"/>
        <end position="93"/>
    </location>
</feature>
<proteinExistence type="inferred from homology"/>
<dbReference type="GO" id="GO:0031966">
    <property type="term" value="C:mitochondrial membrane"/>
    <property type="evidence" value="ECO:0007669"/>
    <property type="project" value="UniProtKB-SubCell"/>
</dbReference>
<protein>
    <recommendedName>
        <fullName evidence="13">Mitochondrial carrier protein</fullName>
    </recommendedName>
</protein>
<dbReference type="InterPro" id="IPR050567">
    <property type="entry name" value="Mitochondrial_Carrier"/>
</dbReference>
<keyword evidence="3 10" id="KW-0813">Transport</keyword>
<evidence type="ECO:0000256" key="6">
    <source>
        <dbReference type="ARBA" id="ARBA00022989"/>
    </source>
</evidence>
<evidence type="ECO:0000256" key="1">
    <source>
        <dbReference type="ARBA" id="ARBA00004225"/>
    </source>
</evidence>
<dbReference type="GO" id="GO:0000064">
    <property type="term" value="F:L-ornithine transmembrane transporter activity"/>
    <property type="evidence" value="ECO:0007669"/>
    <property type="project" value="TreeGrafter"/>
</dbReference>
<keyword evidence="12" id="KW-1185">Reference proteome</keyword>
<evidence type="ECO:0000256" key="9">
    <source>
        <dbReference type="PROSITE-ProRule" id="PRU00282"/>
    </source>
</evidence>
<reference evidence="11" key="2">
    <citation type="submission" date="2023-05" db="EMBL/GenBank/DDBJ databases">
        <authorList>
            <person name="Schelkunov M.I."/>
        </authorList>
    </citation>
    <scope>NUCLEOTIDE SEQUENCE</scope>
    <source>
        <strain evidence="11">Hsosn_3</strain>
        <tissue evidence="11">Leaf</tissue>
    </source>
</reference>
<evidence type="ECO:0000256" key="5">
    <source>
        <dbReference type="ARBA" id="ARBA00022737"/>
    </source>
</evidence>
<dbReference type="EMBL" id="JAUIZM010000006">
    <property type="protein sequence ID" value="KAK1378712.1"/>
    <property type="molecule type" value="Genomic_DNA"/>
</dbReference>
<comment type="caution">
    <text evidence="11">The sequence shown here is derived from an EMBL/GenBank/DDBJ whole genome shotgun (WGS) entry which is preliminary data.</text>
</comment>
<keyword evidence="7" id="KW-0496">Mitochondrion</keyword>
<reference evidence="11" key="1">
    <citation type="submission" date="2023-02" db="EMBL/GenBank/DDBJ databases">
        <title>Genome of toxic invasive species Heracleum sosnowskyi carries increased number of genes despite the absence of recent whole-genome duplications.</title>
        <authorList>
            <person name="Schelkunov M."/>
            <person name="Shtratnikova V."/>
            <person name="Makarenko M."/>
            <person name="Klepikova A."/>
            <person name="Omelchenko D."/>
            <person name="Novikova G."/>
            <person name="Obukhova E."/>
            <person name="Bogdanov V."/>
            <person name="Penin A."/>
            <person name="Logacheva M."/>
        </authorList>
    </citation>
    <scope>NUCLEOTIDE SEQUENCE</scope>
    <source>
        <strain evidence="11">Hsosn_3</strain>
        <tissue evidence="11">Leaf</tissue>
    </source>
</reference>
<evidence type="ECO:0000313" key="12">
    <source>
        <dbReference type="Proteomes" id="UP001237642"/>
    </source>
</evidence>
<dbReference type="GO" id="GO:1990575">
    <property type="term" value="P:mitochondrial L-ornithine transmembrane transport"/>
    <property type="evidence" value="ECO:0007669"/>
    <property type="project" value="TreeGrafter"/>
</dbReference>
<dbReference type="InterPro" id="IPR018108">
    <property type="entry name" value="MCP_transmembrane"/>
</dbReference>
<dbReference type="Pfam" id="PF00153">
    <property type="entry name" value="Mito_carr"/>
    <property type="match status" value="1"/>
</dbReference>
<sequence length="130" mass="14759">MENSSGYKEYVAGLLAGVSTVVVGHPFDTVKVKLQKHNTEANGIKYKSGLHCTTRILKTEGVWFFTSYETQSKCFLSNDEPRLFQAGSINSNFCAFVSNQALKKTFTVISYRQLFPLWQVWAICPIYLFQ</sequence>
<gene>
    <name evidence="11" type="ORF">POM88_025456</name>
</gene>
<keyword evidence="8 9" id="KW-0472">Membrane</keyword>
<evidence type="ECO:0000256" key="3">
    <source>
        <dbReference type="ARBA" id="ARBA00022448"/>
    </source>
</evidence>
<comment type="similarity">
    <text evidence="2 10">Belongs to the mitochondrial carrier (TC 2.A.29) family.</text>
</comment>
<accession>A0AAD8I411</accession>
<evidence type="ECO:0000256" key="7">
    <source>
        <dbReference type="ARBA" id="ARBA00023128"/>
    </source>
</evidence>
<dbReference type="PROSITE" id="PS50920">
    <property type="entry name" value="SOLCAR"/>
    <property type="match status" value="1"/>
</dbReference>